<evidence type="ECO:0000256" key="8">
    <source>
        <dbReference type="ARBA" id="ARBA00022840"/>
    </source>
</evidence>
<comment type="catalytic activity">
    <reaction evidence="10">
        <text>glycerol + ATP = sn-glycerol 3-phosphate + ADP + H(+)</text>
        <dbReference type="Rhea" id="RHEA:21644"/>
        <dbReference type="ChEBI" id="CHEBI:15378"/>
        <dbReference type="ChEBI" id="CHEBI:17754"/>
        <dbReference type="ChEBI" id="CHEBI:30616"/>
        <dbReference type="ChEBI" id="CHEBI:57597"/>
        <dbReference type="ChEBI" id="CHEBI:456216"/>
        <dbReference type="EC" id="2.7.1.30"/>
    </reaction>
</comment>
<evidence type="ECO:0000256" key="12">
    <source>
        <dbReference type="RuleBase" id="RU003733"/>
    </source>
</evidence>
<dbReference type="Pfam" id="PF00370">
    <property type="entry name" value="FGGY_N"/>
    <property type="match status" value="1"/>
</dbReference>
<dbReference type="GO" id="GO:0005524">
    <property type="term" value="F:ATP binding"/>
    <property type="evidence" value="ECO:0007669"/>
    <property type="project" value="UniProtKB-KW"/>
</dbReference>
<keyword evidence="8" id="KW-0067">ATP-binding</keyword>
<comment type="similarity">
    <text evidence="2 12">Belongs to the FGGY kinase family.</text>
</comment>
<dbReference type="Proteomes" id="UP000267606">
    <property type="component" value="Unassembled WGS sequence"/>
</dbReference>
<dbReference type="InterPro" id="IPR000577">
    <property type="entry name" value="Carb_kinase_FGGY"/>
</dbReference>
<evidence type="ECO:0000313" key="16">
    <source>
        <dbReference type="Proteomes" id="UP000267606"/>
    </source>
</evidence>
<dbReference type="FunFam" id="3.30.420.40:FF:000177">
    <property type="entry name" value="Glycerol kinase"/>
    <property type="match status" value="1"/>
</dbReference>
<feature type="domain" description="Carbohydrate kinase FGGY N-terminal" evidence="13">
    <location>
        <begin position="8"/>
        <end position="257"/>
    </location>
</feature>
<dbReference type="Gene3D" id="3.30.420.40">
    <property type="match status" value="3"/>
</dbReference>
<accession>A0A183H584</accession>
<dbReference type="EMBL" id="UZAJ01001558">
    <property type="protein sequence ID" value="VDO33718.1"/>
    <property type="molecule type" value="Genomic_DNA"/>
</dbReference>
<keyword evidence="7" id="KW-0319">Glycerol metabolism</keyword>
<keyword evidence="16" id="KW-1185">Reference proteome</keyword>
<dbReference type="InterPro" id="IPR018485">
    <property type="entry name" value="FGGY_C"/>
</dbReference>
<dbReference type="PIRSF" id="PIRSF000538">
    <property type="entry name" value="GlpK"/>
    <property type="match status" value="1"/>
</dbReference>
<feature type="domain" description="Carbohydrate kinase FGGY C-terminal" evidence="14">
    <location>
        <begin position="304"/>
        <end position="426"/>
    </location>
</feature>
<dbReference type="PANTHER" id="PTHR10196:SF69">
    <property type="entry name" value="GLYCEROL KINASE"/>
    <property type="match status" value="1"/>
</dbReference>
<dbReference type="AlphaFoldDB" id="A0A183H584"/>
<protein>
    <recommendedName>
        <fullName evidence="11">Probable glycerol kinase</fullName>
        <ecNumber evidence="3">2.7.1.30</ecNumber>
    </recommendedName>
    <alternativeName>
        <fullName evidence="9">ATP:glycerol 3-phosphotransferase</fullName>
    </alternativeName>
</protein>
<evidence type="ECO:0000256" key="6">
    <source>
        <dbReference type="ARBA" id="ARBA00022777"/>
    </source>
</evidence>
<dbReference type="InterPro" id="IPR018484">
    <property type="entry name" value="FGGY_N"/>
</dbReference>
<reference evidence="17" key="1">
    <citation type="submission" date="2016-06" db="UniProtKB">
        <authorList>
            <consortium name="WormBaseParasite"/>
        </authorList>
    </citation>
    <scope>IDENTIFICATION</scope>
</reference>
<keyword evidence="6 12" id="KW-0418">Kinase</keyword>
<evidence type="ECO:0000256" key="5">
    <source>
        <dbReference type="ARBA" id="ARBA00022741"/>
    </source>
</evidence>
<dbReference type="UniPathway" id="UPA00618">
    <property type="reaction ID" value="UER00672"/>
</dbReference>
<keyword evidence="4 12" id="KW-0808">Transferase</keyword>
<evidence type="ECO:0000256" key="10">
    <source>
        <dbReference type="ARBA" id="ARBA00052101"/>
    </source>
</evidence>
<evidence type="ECO:0000256" key="7">
    <source>
        <dbReference type="ARBA" id="ARBA00022798"/>
    </source>
</evidence>
<dbReference type="InterPro" id="IPR043129">
    <property type="entry name" value="ATPase_NBD"/>
</dbReference>
<reference evidence="15 16" key="2">
    <citation type="submission" date="2018-11" db="EMBL/GenBank/DDBJ databases">
        <authorList>
            <consortium name="Pathogen Informatics"/>
        </authorList>
    </citation>
    <scope>NUCLEOTIDE SEQUENCE [LARGE SCALE GENOMIC DNA]</scope>
</reference>
<dbReference type="PROSITE" id="PS00933">
    <property type="entry name" value="FGGY_KINASES_1"/>
    <property type="match status" value="1"/>
</dbReference>
<dbReference type="SUPFAM" id="SSF53067">
    <property type="entry name" value="Actin-like ATPase domain"/>
    <property type="match status" value="2"/>
</dbReference>
<dbReference type="GO" id="GO:0004370">
    <property type="term" value="F:glycerol kinase activity"/>
    <property type="evidence" value="ECO:0007669"/>
    <property type="project" value="UniProtKB-EC"/>
</dbReference>
<dbReference type="GO" id="GO:0005739">
    <property type="term" value="C:mitochondrion"/>
    <property type="evidence" value="ECO:0007669"/>
    <property type="project" value="TreeGrafter"/>
</dbReference>
<sequence length="441" mass="48478">MDFKNKLIGAIDQSTSSTRLIIYQLNPRKIIASHQIELRQIFPRAGWVEIDPAEIFAATLKCIIECCDSIKVTGYDITDIKAIGICNQRETTILWDGKSGKPLYNAICWLDDRTTDLVHSFIEKTSNKSENQFKEITGLPIFSYFSALKIRWLLNNVDNVKDALKRGTLMFGTVDSWLIYKFTGRHITDVTNASRTLLMSIKTLNWSEELCNFFGIPMNILPEIHSSAEIYALMNIGPLKGVPISGCLGDQQAAMFGECCFNPGETKCTYGTGTFMLANIGDDPVISGNGLLTTVAYQDACEIETAAASVSGSGGVVFVPCFTGLYTPYWDSSARGIICGLVQTTKREHIIRAVIEAVCFQTVEMVEAIRTDVSHNKEIKILKVDGGLTKSSLFLQLLSDILGIDVIKASNIEASSWGAAVVAAIGAKIIRFNYNRLSSKG</sequence>
<dbReference type="GO" id="GO:0019563">
    <property type="term" value="P:glycerol catabolic process"/>
    <property type="evidence" value="ECO:0007669"/>
    <property type="project" value="UniProtKB-UniPathway"/>
</dbReference>
<evidence type="ECO:0000256" key="2">
    <source>
        <dbReference type="ARBA" id="ARBA00009156"/>
    </source>
</evidence>
<dbReference type="EC" id="2.7.1.30" evidence="3"/>
<gene>
    <name evidence="15" type="ORF">OFLC_LOCUS2645</name>
</gene>
<evidence type="ECO:0000256" key="4">
    <source>
        <dbReference type="ARBA" id="ARBA00022679"/>
    </source>
</evidence>
<dbReference type="STRING" id="387005.A0A183H584"/>
<evidence type="ECO:0000313" key="15">
    <source>
        <dbReference type="EMBL" id="VDO33718.1"/>
    </source>
</evidence>
<name>A0A183H584_9BILA</name>
<dbReference type="GO" id="GO:0006641">
    <property type="term" value="P:triglyceride metabolic process"/>
    <property type="evidence" value="ECO:0007669"/>
    <property type="project" value="TreeGrafter"/>
</dbReference>
<dbReference type="InterPro" id="IPR018483">
    <property type="entry name" value="Carb_kinase_FGGY_CS"/>
</dbReference>
<evidence type="ECO:0000313" key="17">
    <source>
        <dbReference type="WBParaSite" id="OFLC_0000264301-mRNA-1"/>
    </source>
</evidence>
<evidence type="ECO:0000256" key="1">
    <source>
        <dbReference type="ARBA" id="ARBA00005190"/>
    </source>
</evidence>
<dbReference type="GO" id="GO:0046167">
    <property type="term" value="P:glycerol-3-phosphate biosynthetic process"/>
    <property type="evidence" value="ECO:0007669"/>
    <property type="project" value="TreeGrafter"/>
</dbReference>
<proteinExistence type="inferred from homology"/>
<evidence type="ECO:0000259" key="13">
    <source>
        <dbReference type="Pfam" id="PF00370"/>
    </source>
</evidence>
<dbReference type="WBParaSite" id="OFLC_0000264301-mRNA-1">
    <property type="protein sequence ID" value="OFLC_0000264301-mRNA-1"/>
    <property type="gene ID" value="OFLC_0000264301"/>
</dbReference>
<evidence type="ECO:0000256" key="11">
    <source>
        <dbReference type="ARBA" id="ARBA00071571"/>
    </source>
</evidence>
<evidence type="ECO:0000256" key="3">
    <source>
        <dbReference type="ARBA" id="ARBA00012099"/>
    </source>
</evidence>
<dbReference type="PROSITE" id="PS00445">
    <property type="entry name" value="FGGY_KINASES_2"/>
    <property type="match status" value="1"/>
</dbReference>
<dbReference type="PANTHER" id="PTHR10196">
    <property type="entry name" value="SUGAR KINASE"/>
    <property type="match status" value="1"/>
</dbReference>
<organism evidence="17">
    <name type="scientific">Onchocerca flexuosa</name>
    <dbReference type="NCBI Taxonomy" id="387005"/>
    <lineage>
        <taxon>Eukaryota</taxon>
        <taxon>Metazoa</taxon>
        <taxon>Ecdysozoa</taxon>
        <taxon>Nematoda</taxon>
        <taxon>Chromadorea</taxon>
        <taxon>Rhabditida</taxon>
        <taxon>Spirurina</taxon>
        <taxon>Spiruromorpha</taxon>
        <taxon>Filarioidea</taxon>
        <taxon>Onchocercidae</taxon>
        <taxon>Onchocerca</taxon>
    </lineage>
</organism>
<evidence type="ECO:0000256" key="9">
    <source>
        <dbReference type="ARBA" id="ARBA00043149"/>
    </source>
</evidence>
<evidence type="ECO:0000259" key="14">
    <source>
        <dbReference type="Pfam" id="PF02782"/>
    </source>
</evidence>
<dbReference type="Pfam" id="PF02782">
    <property type="entry name" value="FGGY_C"/>
    <property type="match status" value="1"/>
</dbReference>
<comment type="pathway">
    <text evidence="1">Polyol metabolism; glycerol degradation via glycerol kinase pathway; sn-glycerol 3-phosphate from glycerol: step 1/1.</text>
</comment>
<keyword evidence="5" id="KW-0547">Nucleotide-binding</keyword>